<feature type="region of interest" description="Disordered" evidence="1">
    <location>
        <begin position="1"/>
        <end position="42"/>
    </location>
</feature>
<organism evidence="2 3">
    <name type="scientific">Colletotrichum sublineola</name>
    <name type="common">Sorghum anthracnose fungus</name>
    <dbReference type="NCBI Taxonomy" id="1173701"/>
    <lineage>
        <taxon>Eukaryota</taxon>
        <taxon>Fungi</taxon>
        <taxon>Dikarya</taxon>
        <taxon>Ascomycota</taxon>
        <taxon>Pezizomycotina</taxon>
        <taxon>Sordariomycetes</taxon>
        <taxon>Hypocreomycetidae</taxon>
        <taxon>Glomerellales</taxon>
        <taxon>Glomerellaceae</taxon>
        <taxon>Colletotrichum</taxon>
        <taxon>Colletotrichum graminicola species complex</taxon>
    </lineage>
</organism>
<keyword evidence="3" id="KW-1185">Reference proteome</keyword>
<dbReference type="HOGENOM" id="CLU_1496076_0_0_1"/>
<feature type="compositionally biased region" description="Polar residues" evidence="1">
    <location>
        <begin position="1"/>
        <end position="37"/>
    </location>
</feature>
<dbReference type="OMA" id="FADWEEN"/>
<evidence type="ECO:0000313" key="3">
    <source>
        <dbReference type="Proteomes" id="UP000027238"/>
    </source>
</evidence>
<dbReference type="AlphaFoldDB" id="A0A066XJE9"/>
<accession>A0A066XJE9</accession>
<comment type="caution">
    <text evidence="2">The sequence shown here is derived from an EMBL/GenBank/DDBJ whole genome shotgun (WGS) entry which is preliminary data.</text>
</comment>
<dbReference type="EMBL" id="JMSE01000528">
    <property type="protein sequence ID" value="KDN69318.1"/>
    <property type="molecule type" value="Genomic_DNA"/>
</dbReference>
<evidence type="ECO:0000256" key="1">
    <source>
        <dbReference type="SAM" id="MobiDB-lite"/>
    </source>
</evidence>
<dbReference type="Proteomes" id="UP000027238">
    <property type="component" value="Unassembled WGS sequence"/>
</dbReference>
<reference evidence="3" key="1">
    <citation type="journal article" date="2014" name="Genome Announc.">
        <title>Draft genome sequence of Colletotrichum sublineola, a destructive pathogen of cultivated sorghum.</title>
        <authorList>
            <person name="Baroncelli R."/>
            <person name="Sanz-Martin J.M."/>
            <person name="Rech G.E."/>
            <person name="Sukno S.A."/>
            <person name="Thon M.R."/>
        </authorList>
    </citation>
    <scope>NUCLEOTIDE SEQUENCE [LARGE SCALE GENOMIC DNA]</scope>
    <source>
        <strain evidence="3">TX430BB</strain>
    </source>
</reference>
<proteinExistence type="predicted"/>
<dbReference type="eggNOG" id="ENOG502T4NH">
    <property type="taxonomic scope" value="Eukaryota"/>
</dbReference>
<gene>
    <name evidence="2" type="ORF">CSUB01_05715</name>
</gene>
<dbReference type="OrthoDB" id="4828976at2759"/>
<protein>
    <submittedName>
        <fullName evidence="2">Uncharacterized protein</fullName>
    </submittedName>
</protein>
<evidence type="ECO:0000313" key="2">
    <source>
        <dbReference type="EMBL" id="KDN69318.1"/>
    </source>
</evidence>
<name>A0A066XJE9_COLSU</name>
<sequence>MATSVKTAAKSNQTPLKFTPGEYTSSSDSLPEASTDNDGGDFLLGLASKQHRGLNELRDDRDSKHEHIRHKFAHKRDQARLYYESQRQLAEENYQTGVCSPFRIFFRRRLKRELENIYERERNGMSVLLKGEGIELGLAARKHEGRERIYIRQCRQEWSRKHPAAPFWYDGEKTRSCSDDSTGPSVSPRSFI</sequence>